<evidence type="ECO:0000256" key="2">
    <source>
        <dbReference type="SAM" id="SignalP"/>
    </source>
</evidence>
<protein>
    <submittedName>
        <fullName evidence="4">Uncharacterized protein</fullName>
    </submittedName>
</protein>
<name>A0A1I7WAM4_HETBA</name>
<accession>A0A1I7WAM4</accession>
<proteinExistence type="predicted"/>
<evidence type="ECO:0000313" key="3">
    <source>
        <dbReference type="Proteomes" id="UP000095283"/>
    </source>
</evidence>
<dbReference type="Proteomes" id="UP000095283">
    <property type="component" value="Unplaced"/>
</dbReference>
<evidence type="ECO:0000313" key="4">
    <source>
        <dbReference type="WBParaSite" id="Hba_01712"/>
    </source>
</evidence>
<feature type="signal peptide" evidence="2">
    <location>
        <begin position="1"/>
        <end position="22"/>
    </location>
</feature>
<evidence type="ECO:0000256" key="1">
    <source>
        <dbReference type="SAM" id="Phobius"/>
    </source>
</evidence>
<sequence>MISLANHQTVIITIFWCRFGLGKCFGASSWSSHWQNAVGCHIESTFHHMSQYDQEMGPFCCVRQVQSIFRNGDFFGFRSTRAAPIYRAFFTFHFGANVEQLSNAERLVLLFHFNNEPQTSATLLTFKALVSVGKFSRPMLRCTFVVGSLAKCLVNISTALRPSLNSFNKITRILVIFIWTIYSFRISAVARTDMDTIRKNNVDLTEALAGFIVNKREYYFDTRCPEKLVSFSSLKLKSIVVFIGWEFAGRSLLVPEKEQNIIIYMNLYILVWGGICIFLVIC</sequence>
<keyword evidence="3" id="KW-1185">Reference proteome</keyword>
<feature type="chain" id="PRO_5009310616" evidence="2">
    <location>
        <begin position="23"/>
        <end position="282"/>
    </location>
</feature>
<dbReference type="WBParaSite" id="Hba_01712">
    <property type="protein sequence ID" value="Hba_01712"/>
    <property type="gene ID" value="Hba_01712"/>
</dbReference>
<keyword evidence="2" id="KW-0732">Signal</keyword>
<keyword evidence="1" id="KW-0472">Membrane</keyword>
<dbReference type="AlphaFoldDB" id="A0A1I7WAM4"/>
<feature type="transmembrane region" description="Helical" evidence="1">
    <location>
        <begin position="261"/>
        <end position="281"/>
    </location>
</feature>
<keyword evidence="1" id="KW-1133">Transmembrane helix</keyword>
<feature type="transmembrane region" description="Helical" evidence="1">
    <location>
        <begin position="170"/>
        <end position="190"/>
    </location>
</feature>
<organism evidence="3 4">
    <name type="scientific">Heterorhabditis bacteriophora</name>
    <name type="common">Entomopathogenic nematode worm</name>
    <dbReference type="NCBI Taxonomy" id="37862"/>
    <lineage>
        <taxon>Eukaryota</taxon>
        <taxon>Metazoa</taxon>
        <taxon>Ecdysozoa</taxon>
        <taxon>Nematoda</taxon>
        <taxon>Chromadorea</taxon>
        <taxon>Rhabditida</taxon>
        <taxon>Rhabditina</taxon>
        <taxon>Rhabditomorpha</taxon>
        <taxon>Strongyloidea</taxon>
        <taxon>Heterorhabditidae</taxon>
        <taxon>Heterorhabditis</taxon>
    </lineage>
</organism>
<keyword evidence="1" id="KW-0812">Transmembrane</keyword>
<reference evidence="4" key="1">
    <citation type="submission" date="2016-11" db="UniProtKB">
        <authorList>
            <consortium name="WormBaseParasite"/>
        </authorList>
    </citation>
    <scope>IDENTIFICATION</scope>
</reference>